<protein>
    <recommendedName>
        <fullName evidence="6">Prepilin-type N-terminal cleavage/methylation domain-containing protein</fullName>
    </recommendedName>
</protein>
<keyword evidence="3" id="KW-1133">Transmembrane helix</keyword>
<keyword evidence="2" id="KW-0178">Competence</keyword>
<evidence type="ECO:0000313" key="5">
    <source>
        <dbReference type="Proteomes" id="UP000789833"/>
    </source>
</evidence>
<gene>
    <name evidence="4" type="ORF">BACCIP111883_00261</name>
</gene>
<dbReference type="PROSITE" id="PS00409">
    <property type="entry name" value="PROKAR_NTER_METHYL"/>
    <property type="match status" value="1"/>
</dbReference>
<keyword evidence="5" id="KW-1185">Reference proteome</keyword>
<sequence length="125" mass="14020">MRTIHNNCNQKGLTLIEILVSIVILGIIFTGMLGFFSQMTTYSSHADNRITSMNLAEKVLNEYKSTGSYPTEEHIINGKSYYPKVTELSAHQSLDLISLHVEIYSDPTHSTSSLLTELYGYKEGN</sequence>
<dbReference type="Proteomes" id="UP000789833">
    <property type="component" value="Unassembled WGS sequence"/>
</dbReference>
<evidence type="ECO:0000313" key="4">
    <source>
        <dbReference type="EMBL" id="CAG9619494.1"/>
    </source>
</evidence>
<dbReference type="EMBL" id="CAKJTJ010000001">
    <property type="protein sequence ID" value="CAG9619494.1"/>
    <property type="molecule type" value="Genomic_DNA"/>
</dbReference>
<name>A0ABN8A2W5_9BACI</name>
<reference evidence="4 5" key="1">
    <citation type="submission" date="2021-10" db="EMBL/GenBank/DDBJ databases">
        <authorList>
            <person name="Criscuolo A."/>
        </authorList>
    </citation>
    <scope>NUCLEOTIDE SEQUENCE [LARGE SCALE GENOMIC DNA]</scope>
    <source>
        <strain evidence="5">CIP 111883</strain>
    </source>
</reference>
<dbReference type="Pfam" id="PF07963">
    <property type="entry name" value="N_methyl"/>
    <property type="match status" value="1"/>
</dbReference>
<dbReference type="RefSeq" id="WP_230499423.1">
    <property type="nucleotide sequence ID" value="NZ_CAKJTJ010000001.1"/>
</dbReference>
<organism evidence="4 5">
    <name type="scientific">Sutcliffiella rhizosphaerae</name>
    <dbReference type="NCBI Taxonomy" id="2880967"/>
    <lineage>
        <taxon>Bacteria</taxon>
        <taxon>Bacillati</taxon>
        <taxon>Bacillota</taxon>
        <taxon>Bacilli</taxon>
        <taxon>Bacillales</taxon>
        <taxon>Bacillaceae</taxon>
        <taxon>Sutcliffiella</taxon>
    </lineage>
</organism>
<evidence type="ECO:0000256" key="3">
    <source>
        <dbReference type="SAM" id="Phobius"/>
    </source>
</evidence>
<comment type="subcellular location">
    <subcellularLocation>
        <location evidence="1">Cell surface</location>
    </subcellularLocation>
</comment>
<evidence type="ECO:0008006" key="6">
    <source>
        <dbReference type="Google" id="ProtNLM"/>
    </source>
</evidence>
<evidence type="ECO:0000256" key="2">
    <source>
        <dbReference type="ARBA" id="ARBA00023287"/>
    </source>
</evidence>
<comment type="caution">
    <text evidence="4">The sequence shown here is derived from an EMBL/GenBank/DDBJ whole genome shotgun (WGS) entry which is preliminary data.</text>
</comment>
<keyword evidence="3" id="KW-0472">Membrane</keyword>
<dbReference type="InterPro" id="IPR012902">
    <property type="entry name" value="N_methyl_site"/>
</dbReference>
<feature type="transmembrane region" description="Helical" evidence="3">
    <location>
        <begin position="12"/>
        <end position="36"/>
    </location>
</feature>
<dbReference type="NCBIfam" id="TIGR02532">
    <property type="entry name" value="IV_pilin_GFxxxE"/>
    <property type="match status" value="1"/>
</dbReference>
<keyword evidence="3" id="KW-0812">Transmembrane</keyword>
<evidence type="ECO:0000256" key="1">
    <source>
        <dbReference type="ARBA" id="ARBA00004241"/>
    </source>
</evidence>
<proteinExistence type="predicted"/>
<accession>A0ABN8A2W5</accession>